<keyword evidence="4" id="KW-1185">Reference proteome</keyword>
<feature type="compositionally biased region" description="Basic and acidic residues" evidence="1">
    <location>
        <begin position="286"/>
        <end position="300"/>
    </location>
</feature>
<feature type="region of interest" description="Disordered" evidence="1">
    <location>
        <begin position="967"/>
        <end position="986"/>
    </location>
</feature>
<dbReference type="PANTHER" id="PTHR34962:SF1">
    <property type="entry name" value="EMBRYO DEFECTIVE 1703-RELATED"/>
    <property type="match status" value="1"/>
</dbReference>
<feature type="transmembrane region" description="Helical" evidence="2">
    <location>
        <begin position="173"/>
        <end position="199"/>
    </location>
</feature>
<dbReference type="AlphaFoldDB" id="A0A5P1FTV8"/>
<protein>
    <submittedName>
        <fullName evidence="3">Uncharacterized protein</fullName>
    </submittedName>
</protein>
<feature type="compositionally biased region" description="Basic residues" evidence="1">
    <location>
        <begin position="977"/>
        <end position="986"/>
    </location>
</feature>
<feature type="region of interest" description="Disordered" evidence="1">
    <location>
        <begin position="679"/>
        <end position="712"/>
    </location>
</feature>
<gene>
    <name evidence="3" type="ORF">A4U43_C01F14440</name>
</gene>
<feature type="region of interest" description="Disordered" evidence="1">
    <location>
        <begin position="286"/>
        <end position="309"/>
    </location>
</feature>
<dbReference type="EMBL" id="CM007381">
    <property type="protein sequence ID" value="ONK80151.1"/>
    <property type="molecule type" value="Genomic_DNA"/>
</dbReference>
<evidence type="ECO:0000256" key="1">
    <source>
        <dbReference type="SAM" id="MobiDB-lite"/>
    </source>
</evidence>
<dbReference type="Proteomes" id="UP000243459">
    <property type="component" value="Chromosome 1"/>
</dbReference>
<evidence type="ECO:0000313" key="3">
    <source>
        <dbReference type="EMBL" id="ONK80151.1"/>
    </source>
</evidence>
<proteinExistence type="predicted"/>
<feature type="compositionally biased region" description="Polar residues" evidence="1">
    <location>
        <begin position="761"/>
        <end position="789"/>
    </location>
</feature>
<keyword evidence="2" id="KW-0472">Membrane</keyword>
<organism evidence="3 4">
    <name type="scientific">Asparagus officinalis</name>
    <name type="common">Garden asparagus</name>
    <dbReference type="NCBI Taxonomy" id="4686"/>
    <lineage>
        <taxon>Eukaryota</taxon>
        <taxon>Viridiplantae</taxon>
        <taxon>Streptophyta</taxon>
        <taxon>Embryophyta</taxon>
        <taxon>Tracheophyta</taxon>
        <taxon>Spermatophyta</taxon>
        <taxon>Magnoliopsida</taxon>
        <taxon>Liliopsida</taxon>
        <taxon>Asparagales</taxon>
        <taxon>Asparagaceae</taxon>
        <taxon>Asparagoideae</taxon>
        <taxon>Asparagus</taxon>
    </lineage>
</organism>
<accession>A0A5P1FTV8</accession>
<name>A0A5P1FTV8_ASPOF</name>
<feature type="region of interest" description="Disordered" evidence="1">
    <location>
        <begin position="24"/>
        <end position="61"/>
    </location>
</feature>
<dbReference type="PANTHER" id="PTHR34962">
    <property type="entry name" value="EMBRYO DEFECTIVE 1703-RELATED"/>
    <property type="match status" value="1"/>
</dbReference>
<evidence type="ECO:0000256" key="2">
    <source>
        <dbReference type="SAM" id="Phobius"/>
    </source>
</evidence>
<feature type="compositionally biased region" description="Polar residues" evidence="1">
    <location>
        <begin position="679"/>
        <end position="710"/>
    </location>
</feature>
<reference evidence="4" key="1">
    <citation type="journal article" date="2017" name="Nat. Commun.">
        <title>The asparagus genome sheds light on the origin and evolution of a young Y chromosome.</title>
        <authorList>
            <person name="Harkess A."/>
            <person name="Zhou J."/>
            <person name="Xu C."/>
            <person name="Bowers J.E."/>
            <person name="Van der Hulst R."/>
            <person name="Ayyampalayam S."/>
            <person name="Mercati F."/>
            <person name="Riccardi P."/>
            <person name="McKain M.R."/>
            <person name="Kakrana A."/>
            <person name="Tang H."/>
            <person name="Ray J."/>
            <person name="Groenendijk J."/>
            <person name="Arikit S."/>
            <person name="Mathioni S.M."/>
            <person name="Nakano M."/>
            <person name="Shan H."/>
            <person name="Telgmann-Rauber A."/>
            <person name="Kanno A."/>
            <person name="Yue Z."/>
            <person name="Chen H."/>
            <person name="Li W."/>
            <person name="Chen Y."/>
            <person name="Xu X."/>
            <person name="Zhang Y."/>
            <person name="Luo S."/>
            <person name="Chen H."/>
            <person name="Gao J."/>
            <person name="Mao Z."/>
            <person name="Pires J.C."/>
            <person name="Luo M."/>
            <person name="Kudrna D."/>
            <person name="Wing R.A."/>
            <person name="Meyers B.C."/>
            <person name="Yi K."/>
            <person name="Kong H."/>
            <person name="Lavrijsen P."/>
            <person name="Sunseri F."/>
            <person name="Falavigna A."/>
            <person name="Ye Y."/>
            <person name="Leebens-Mack J.H."/>
            <person name="Chen G."/>
        </authorList>
    </citation>
    <scope>NUCLEOTIDE SEQUENCE [LARGE SCALE GENOMIC DNA]</scope>
    <source>
        <strain evidence="4">cv. DH0086</strain>
    </source>
</reference>
<feature type="region of interest" description="Disordered" evidence="1">
    <location>
        <begin position="733"/>
        <end position="789"/>
    </location>
</feature>
<evidence type="ECO:0000313" key="4">
    <source>
        <dbReference type="Proteomes" id="UP000243459"/>
    </source>
</evidence>
<sequence length="1232" mass="139203">MDVPTSTTAKPFFFCRLPSQFRARQQRRPPVPFPRPRALSEQRERARESLRRSSIRSSSRRRNALREKLLFVPEQDQVRSIPPPLENPSDDINDKLYKLETWVRQHEQNLEGWGDGSDPVFRFSRDSDGNVVRVSVNEEGEEEDSKPVSNEIESTRPSSIDSLRSVLIQRMPFVRALSLTGFTVLCAFCVLGVVAKLFAGNDEVELGREEADMLRRKKKSRMERERLEEGGARVIQHVEELPVASGTRPQLDRNELLKRIEHAENKDNDFDSRVRRIREMAREVRKLGEEGREQNGKRENEDELSPAVDVSTSHVLADAHIESHPMKDMKHSGDIENNTSIDIIPDSIASTINPYEVTTNADVHETDTSLMLKGLQNSVENSDYGINSSVLISQDLKNEEVKQNETDSVNLIEKESSCISSGILSSVKRVPKIMKSVEEAKEYLLQKHGISNDNLQTNQAEQLNYLALDVSAADPLNNNITDAKRNQALNKNNKARHSTDLTTDINGDVDSTSLLNGSFADDISEKKVHEVDTKNAVFSMKVDDNRLSGENNPDLPINNLITDEILYSSKNALGAVDPEKTCSGTDKIKKLNAEQRLIENQSGRNNYAHTFYTSNNSRGSESRETCCNDSSSVVTFLGDIQGRVENGAHDSKQLRIFPNQKPFNSKEERKACEDGSKVCNVTTNGPKVNNSRKLTGGNQKIDSPDTTSSDVRFPAASSLNGVEFDGSASRFYPVNNDKSEDLKPFIPDATLESGDNHDTNDLASSKNSFQLDSPTPEQDNETFESNGDNSWLENNFQQLDPIIKTISTGFRENYSLAKERVQQSAVSAGINELGLLGDDEELEWMKDEKLREIVFQVRDNELAGRDPFHLIDDVDQRAFFKGLELKAEKLNGKLSGLHEWVHSRIENLDYGSDGISLHDPLEKIVPRWKGPSIDKELNFLGKSTHEMTNFAGNDKTLNGFSTSGKTIIESSDGSSKPGKKKGKEHWQHTKKWSRGFLEVYNAETDPEIKSIMKDMGKGLDRWITEKETQEVADLMTGISERKKIYIQKKMDKLKREMDMYGAQAVLSKYREYSDEKEEDFLWWLDLQFVLCIELYTVEDGKQKVGFYSLEMAADLELQPKQYHVIAFEDPNDSKNFCYIVQAHMDMLGSGRAFVVARPPKDTFREAKANGFNVTVIKKGQVKFNVDNSLEEVEEEITEVGSKIYHDKIIRERGVDTRTIMRGLILADKAARR</sequence>
<dbReference type="Gramene" id="ONK80151">
    <property type="protein sequence ID" value="ONK80151"/>
    <property type="gene ID" value="A4U43_C01F14440"/>
</dbReference>
<keyword evidence="2" id="KW-1133">Transmembrane helix</keyword>
<feature type="compositionally biased region" description="Basic and acidic residues" evidence="1">
    <location>
        <begin position="38"/>
        <end position="51"/>
    </location>
</feature>
<keyword evidence="2" id="KW-0812">Transmembrane</keyword>